<dbReference type="GO" id="GO:0004753">
    <property type="term" value="F:saccharopine dehydrogenase activity"/>
    <property type="evidence" value="ECO:0007669"/>
    <property type="project" value="TreeGrafter"/>
</dbReference>
<dbReference type="GO" id="GO:0019878">
    <property type="term" value="P:lysine biosynthetic process via aminoadipic acid"/>
    <property type="evidence" value="ECO:0007669"/>
    <property type="project" value="TreeGrafter"/>
</dbReference>
<dbReference type="Pfam" id="PF03435">
    <property type="entry name" value="Sacchrp_dh_NADP"/>
    <property type="match status" value="1"/>
</dbReference>
<dbReference type="STRING" id="34475.A0A4Y9Z248"/>
<evidence type="ECO:0000313" key="6">
    <source>
        <dbReference type="Proteomes" id="UP000298390"/>
    </source>
</evidence>
<keyword evidence="3" id="KW-0028">Amino-acid biosynthesis</keyword>
<dbReference type="PANTHER" id="PTHR11133">
    <property type="entry name" value="SACCHAROPINE DEHYDROGENASE"/>
    <property type="match status" value="1"/>
</dbReference>
<accession>A0A4Y9Z248</accession>
<dbReference type="SUPFAM" id="SSF51735">
    <property type="entry name" value="NAD(P)-binding Rossmann-fold domains"/>
    <property type="match status" value="1"/>
</dbReference>
<dbReference type="CDD" id="cd12189">
    <property type="entry name" value="LKR_SDH_like"/>
    <property type="match status" value="1"/>
</dbReference>
<keyword evidence="1" id="KW-0521">NADP</keyword>
<comment type="caution">
    <text evidence="5">The sequence shown here is derived from an EMBL/GenBank/DDBJ whole genome shotgun (WGS) entry which is preliminary data.</text>
</comment>
<dbReference type="Gene3D" id="3.30.360.10">
    <property type="entry name" value="Dihydrodipicolinate Reductase, domain 2"/>
    <property type="match status" value="1"/>
</dbReference>
<feature type="domain" description="Alanine dehydrogenase/pyridine nucleotide transhydrogenase N-terminal" evidence="4">
    <location>
        <begin position="34"/>
        <end position="190"/>
    </location>
</feature>
<dbReference type="SUPFAM" id="SSF55347">
    <property type="entry name" value="Glyceraldehyde-3-phosphate dehydrogenase-like, C-terminal domain"/>
    <property type="match status" value="1"/>
</dbReference>
<protein>
    <recommendedName>
        <fullName evidence="4">Alanine dehydrogenase/pyridine nucleotide transhydrogenase N-terminal domain-containing protein</fullName>
    </recommendedName>
</protein>
<gene>
    <name evidence="5" type="ORF">EVJ58_g1296</name>
</gene>
<dbReference type="SUPFAM" id="SSF52283">
    <property type="entry name" value="Formate/glycerate dehydrogenase catalytic domain-like"/>
    <property type="match status" value="1"/>
</dbReference>
<dbReference type="InterPro" id="IPR007886">
    <property type="entry name" value="AlaDH/PNT_N"/>
</dbReference>
<evidence type="ECO:0000256" key="1">
    <source>
        <dbReference type="ARBA" id="ARBA00022857"/>
    </source>
</evidence>
<dbReference type="Pfam" id="PF05222">
    <property type="entry name" value="AlaDh_PNT_N"/>
    <property type="match status" value="1"/>
</dbReference>
<dbReference type="Gene3D" id="1.10.1870.10">
    <property type="entry name" value="Domain 3, Saccharopine reductase"/>
    <property type="match status" value="1"/>
</dbReference>
<keyword evidence="3" id="KW-0457">Lysine biosynthesis</keyword>
<dbReference type="InterPro" id="IPR005097">
    <property type="entry name" value="Sacchrp_dh_NADP-bd"/>
</dbReference>
<dbReference type="GO" id="GO:0005737">
    <property type="term" value="C:cytoplasm"/>
    <property type="evidence" value="ECO:0007669"/>
    <property type="project" value="TreeGrafter"/>
</dbReference>
<organism evidence="5 6">
    <name type="scientific">Rhodofomes roseus</name>
    <dbReference type="NCBI Taxonomy" id="34475"/>
    <lineage>
        <taxon>Eukaryota</taxon>
        <taxon>Fungi</taxon>
        <taxon>Dikarya</taxon>
        <taxon>Basidiomycota</taxon>
        <taxon>Agaricomycotina</taxon>
        <taxon>Agaricomycetes</taxon>
        <taxon>Polyporales</taxon>
        <taxon>Rhodofomes</taxon>
    </lineage>
</organism>
<name>A0A4Y9Z248_9APHY</name>
<dbReference type="PANTHER" id="PTHR11133:SF22">
    <property type="entry name" value="ALPHA-AMINOADIPIC SEMIALDEHYDE SYNTHASE, MITOCHONDRIAL"/>
    <property type="match status" value="1"/>
</dbReference>
<dbReference type="Gene3D" id="3.40.50.720">
    <property type="entry name" value="NAD(P)-binding Rossmann-like Domain"/>
    <property type="match status" value="2"/>
</dbReference>
<dbReference type="InterPro" id="IPR036291">
    <property type="entry name" value="NAD(P)-bd_dom_sf"/>
</dbReference>
<proteinExistence type="predicted"/>
<sequence>MAILRRSPLRLLHRPAARHVSSTAHAKSGRLTVGIRREDPIRIWERRCPLTPDVVNELVDKHGVDVLVEECDRRVWTTDDFVKAGARLAPTLSPAHIILGIKETPLHEVLNDPVPHPASLTPRTHFMFSHTIKGQMYNMELLSKYVSASHARGGSPTEDPALLPRLVDYELLTGEDGKRTVGFGWFAGVAGALESLNALAHAHLELGVASPFLYTPRPHSHPTLAAIRSLLRDEVGARIIAEGTPRSLGPIVFGVTGFGKVAQGVLDLLEDLPIQRVKVDDLPALVSDPNTDLHKIYLVHALPQEYFVRKDSVAYSRSDYYANPHRYESVFHDKIAPYLSLLLHGAGWAPDFPRTISNAQLVTTLEKAQQVGRGRFACVGDISCDIEGGLEFLPRSSTLSAPFFSIKPSPSLPPVTIMAVDILPTSLPLEASQHFSNVLTPYLRTLIDEYRGSSEPNDEATMLRRAALDRATVAQGGELSKEFEWLKEPLGAWAAGCKASTGPESPVGAAGDATHKLGLPAGQVPPRKKRVLMLGSGMVAGPAIEAICRRPDVELVVASNVLSEAERRIAEFANARAVQGDMQDAAKISGLVERADVVISLLPVPFHPAVAKLCIQHKKHLVTASYISPDMAALHDQAAAADVVLLNEVGLDPGIDHLSAISLIDRLKSQGKHVTHFTSFCGGLPAPEAAMGVPLAYKFSWSPRGVLVAALNPARFKVEGEVVQVRNEELLTSGIPDVPISDIMRFEGLPNRDSLPYAGQYGLDNPQSQELRTIFRGTLRYPGFSKLMHGFRDIGLLDHMSKIQLSDWSDLVRKSLEVRLGHALPKDEASLLSAIRDFSQSHATDDLFDALRWFSLVAPQESQARTIESLPPAPSSTSPLDAFALLLANKLRYQPDERDMVVLSHEIVASSAASSQTEVHTSSLIAVGNAKASAMARCVGLPVAFAALHVLDGGVKLRGVHGPTDRQVYEHMLSRLDEEGLGMKETVGTRAQALLDGDDVGTSR</sequence>
<dbReference type="SMART" id="SM01003">
    <property type="entry name" value="AlaDh_PNT_N"/>
    <property type="match status" value="1"/>
</dbReference>
<evidence type="ECO:0000256" key="3">
    <source>
        <dbReference type="ARBA" id="ARBA00023154"/>
    </source>
</evidence>
<keyword evidence="2" id="KW-0560">Oxidoreductase</keyword>
<dbReference type="FunFam" id="3.40.50.720:FF:000072">
    <property type="entry name" value="Saccharopine dehydrogenase [NADP(+), L-glutamate-forming]"/>
    <property type="match status" value="1"/>
</dbReference>
<evidence type="ECO:0000313" key="5">
    <source>
        <dbReference type="EMBL" id="TFY67998.1"/>
    </source>
</evidence>
<dbReference type="Proteomes" id="UP000298390">
    <property type="component" value="Unassembled WGS sequence"/>
</dbReference>
<dbReference type="InterPro" id="IPR032095">
    <property type="entry name" value="Sacchrp_dh-like_C"/>
</dbReference>
<evidence type="ECO:0000256" key="2">
    <source>
        <dbReference type="ARBA" id="ARBA00023002"/>
    </source>
</evidence>
<reference evidence="5 6" key="1">
    <citation type="submission" date="2019-01" db="EMBL/GenBank/DDBJ databases">
        <title>Genome sequencing of the rare red list fungi Fomitopsis rosea.</title>
        <authorList>
            <person name="Buettner E."/>
            <person name="Kellner H."/>
        </authorList>
    </citation>
    <scope>NUCLEOTIDE SEQUENCE [LARGE SCALE GENOMIC DNA]</scope>
    <source>
        <strain evidence="5 6">DSM 105464</strain>
    </source>
</reference>
<dbReference type="EMBL" id="SEKV01000040">
    <property type="protein sequence ID" value="TFY67998.1"/>
    <property type="molecule type" value="Genomic_DNA"/>
</dbReference>
<dbReference type="AlphaFoldDB" id="A0A4Y9Z248"/>
<evidence type="ECO:0000259" key="4">
    <source>
        <dbReference type="SMART" id="SM01003"/>
    </source>
</evidence>
<dbReference type="Pfam" id="PF16653">
    <property type="entry name" value="Sacchrp_dh_C"/>
    <property type="match status" value="1"/>
</dbReference>
<dbReference type="InterPro" id="IPR051168">
    <property type="entry name" value="AASS"/>
</dbReference>